<dbReference type="PANTHER" id="PTHR13015">
    <property type="entry name" value="PROTEIN AD-016-RELATED"/>
    <property type="match status" value="1"/>
</dbReference>
<evidence type="ECO:0000256" key="2">
    <source>
        <dbReference type="ARBA" id="ARBA00013578"/>
    </source>
</evidence>
<dbReference type="GO" id="GO:0030041">
    <property type="term" value="P:actin filament polymerization"/>
    <property type="evidence" value="ECO:0007669"/>
    <property type="project" value="TreeGrafter"/>
</dbReference>
<comment type="similarity">
    <text evidence="1">Belongs to the CCDC53 family.</text>
</comment>
<reference evidence="4" key="2">
    <citation type="submission" date="2025-08" db="UniProtKB">
        <authorList>
            <consortium name="Ensembl"/>
        </authorList>
    </citation>
    <scope>IDENTIFICATION</scope>
</reference>
<evidence type="ECO:0000313" key="4">
    <source>
        <dbReference type="Ensembl" id="ENSCHIP00000028914.1"/>
    </source>
</evidence>
<proteinExistence type="inferred from homology"/>
<dbReference type="OMA" id="VCEENTW"/>
<dbReference type="Proteomes" id="UP000291000">
    <property type="component" value="Chromosome 10"/>
</dbReference>
<reference evidence="4 5" key="1">
    <citation type="submission" date="2016-04" db="EMBL/GenBank/DDBJ databases">
        <title>Polished mammalian reference genomes with single-molecule sequencing and chromosome conformation capture applied to the Capra hircus genome.</title>
        <authorList>
            <person name="Bickhart D.M."/>
            <person name="Koren S."/>
            <person name="Rosen B."/>
            <person name="Hastie A."/>
            <person name="Liachko I."/>
            <person name="Sullivan S.T."/>
            <person name="Burton J."/>
            <person name="Sayre B.L."/>
            <person name="Huson H.J."/>
            <person name="Lee J."/>
            <person name="Lam E."/>
            <person name="Kelley C.M."/>
            <person name="Hutchison J.L."/>
            <person name="Zhou Y."/>
            <person name="Sun J."/>
            <person name="Crisa A."/>
            <person name="Schwartz J.C."/>
            <person name="Hammond J.A."/>
            <person name="Schroeder S.G."/>
            <person name="Liu G.E."/>
            <person name="Dunham M."/>
            <person name="Shendure J."/>
            <person name="Sonstegard T.S."/>
            <person name="Phillippy A.M."/>
            <person name="Van Tassell C.P."/>
            <person name="Smith T.P."/>
        </authorList>
    </citation>
    <scope>NUCLEOTIDE SEQUENCE [LARGE SCALE GENOMIC DNA]</scope>
</reference>
<dbReference type="Ensembl" id="ENSCHIT00000036784.1">
    <property type="protein sequence ID" value="ENSCHIP00000028914.1"/>
    <property type="gene ID" value="ENSCHIG00000024253.1"/>
</dbReference>
<dbReference type="InterPro" id="IPR019309">
    <property type="entry name" value="WASHC3"/>
</dbReference>
<dbReference type="GO" id="GO:0071203">
    <property type="term" value="C:WASH complex"/>
    <property type="evidence" value="ECO:0007669"/>
    <property type="project" value="InterPro"/>
</dbReference>
<sequence length="65" mass="7289">MDEDGLPLMGSGIDLTKVPATQQNRTVAFLSKFAMHTVHFLNRFSSLCFENGALCHFEAHYPRSC</sequence>
<dbReference type="PANTHER" id="PTHR13015:SF0">
    <property type="entry name" value="WASH COMPLEX SUBUNIT 3"/>
    <property type="match status" value="1"/>
</dbReference>
<evidence type="ECO:0000256" key="3">
    <source>
        <dbReference type="ARBA" id="ARBA00030721"/>
    </source>
</evidence>
<reference evidence="4" key="3">
    <citation type="submission" date="2025-09" db="UniProtKB">
        <authorList>
            <consortium name="Ensembl"/>
        </authorList>
    </citation>
    <scope>IDENTIFICATION</scope>
</reference>
<evidence type="ECO:0000313" key="5">
    <source>
        <dbReference type="Proteomes" id="UP000291000"/>
    </source>
</evidence>
<name>A0A452FXT3_CAPHI</name>
<dbReference type="STRING" id="9925.ENSCHIP00000028914"/>
<protein>
    <recommendedName>
        <fullName evidence="2">WASH complex subunit 3</fullName>
    </recommendedName>
    <alternativeName>
        <fullName evidence="3">Coiled-coil domain-containing protein 53</fullName>
    </alternativeName>
</protein>
<organism evidence="4 5">
    <name type="scientific">Capra hircus</name>
    <name type="common">Goat</name>
    <dbReference type="NCBI Taxonomy" id="9925"/>
    <lineage>
        <taxon>Eukaryota</taxon>
        <taxon>Metazoa</taxon>
        <taxon>Chordata</taxon>
        <taxon>Craniata</taxon>
        <taxon>Vertebrata</taxon>
        <taxon>Euteleostomi</taxon>
        <taxon>Mammalia</taxon>
        <taxon>Eutheria</taxon>
        <taxon>Laurasiatheria</taxon>
        <taxon>Artiodactyla</taxon>
        <taxon>Ruminantia</taxon>
        <taxon>Pecora</taxon>
        <taxon>Bovidae</taxon>
        <taxon>Caprinae</taxon>
        <taxon>Capra</taxon>
    </lineage>
</organism>
<dbReference type="AlphaFoldDB" id="A0A452FXT3"/>
<accession>A0A452FXT3</accession>
<dbReference type="Bgee" id="ENSCHIG00000024253">
    <property type="expression patterns" value="Expressed in adult mammalian kidney and 1 other cell type or tissue"/>
</dbReference>
<dbReference type="EMBL" id="LWLT01000010">
    <property type="status" value="NOT_ANNOTATED_CDS"/>
    <property type="molecule type" value="Genomic_DNA"/>
</dbReference>
<evidence type="ECO:0000256" key="1">
    <source>
        <dbReference type="ARBA" id="ARBA00006290"/>
    </source>
</evidence>
<dbReference type="GeneTree" id="ENSGT00940000168691"/>
<dbReference type="GO" id="GO:0006887">
    <property type="term" value="P:exocytosis"/>
    <property type="evidence" value="ECO:0007669"/>
    <property type="project" value="TreeGrafter"/>
</dbReference>
<keyword evidence="5" id="KW-1185">Reference proteome</keyword>